<evidence type="ECO:0000313" key="11">
    <source>
        <dbReference type="EMBL" id="SCY52945.1"/>
    </source>
</evidence>
<evidence type="ECO:0000256" key="9">
    <source>
        <dbReference type="ARBA" id="ARBA00031636"/>
    </source>
</evidence>
<sequence length="458" mass="49431">MLPHRYRPHVIATLSLGLPLIGSHLARMAIGVGDTVMIGWYGVEPLAALVIATSFFHILFFLGMGFGTGVLGLIASHVAAGQGTEVRRGARMALWLSAGFGLLVMPLMWFSEPILLALGQTPVVSALSQEYLRIAGWGLGVVLWQLTLSSYLAALERTQVVMWVTLAGLPLNLFLNWVLIFGNLGAPELGVRGAAIASVTVQVVQLALLLAYAQWLPMARKYNLMQRFWRPDWQAMAQIARIGWPIGLTMVAEGGLFVASNLMMGWIGTAELAAHGIALQITSITFMAHLGLSNAATVRVGQAKGRGDAAWMRDAAVTVIWLSLAFALVAIAIYLLFAEQLVRLYLDPADPQAGRIVALGAMLLLFAALFQLTDAFQVIALGFLRGVHDTRVPMWIAGFSYWVVGMPVAWALAFPVGLGPAGLWLGLCVGLTVAAILLMRRFWRGHARGDWTRAAAAV</sequence>
<evidence type="ECO:0000256" key="3">
    <source>
        <dbReference type="ARBA" id="ARBA00022449"/>
    </source>
</evidence>
<dbReference type="Pfam" id="PF01554">
    <property type="entry name" value="MatE"/>
    <property type="match status" value="2"/>
</dbReference>
<keyword evidence="12" id="KW-1185">Reference proteome</keyword>
<keyword evidence="4" id="KW-1003">Cell membrane</keyword>
<dbReference type="PANTHER" id="PTHR43298:SF2">
    <property type="entry name" value="FMN_FAD EXPORTER YEEO-RELATED"/>
    <property type="match status" value="1"/>
</dbReference>
<feature type="transmembrane region" description="Helical" evidence="10">
    <location>
        <begin position="92"/>
        <end position="111"/>
    </location>
</feature>
<feature type="transmembrane region" description="Helical" evidence="10">
    <location>
        <begin position="421"/>
        <end position="439"/>
    </location>
</feature>
<keyword evidence="7" id="KW-0406">Ion transport</keyword>
<reference evidence="11 12" key="1">
    <citation type="submission" date="2016-10" db="EMBL/GenBank/DDBJ databases">
        <authorList>
            <person name="de Groot N.N."/>
        </authorList>
    </citation>
    <scope>NUCLEOTIDE SEQUENCE [LARGE SCALE GENOMIC DNA]</scope>
    <source>
        <strain evidence="11 12">CGMCC 1.8925</strain>
    </source>
</reference>
<feature type="transmembrane region" description="Helical" evidence="10">
    <location>
        <begin position="131"/>
        <end position="153"/>
    </location>
</feature>
<gene>
    <name evidence="11" type="ORF">SAMN05660710_01849</name>
</gene>
<feature type="transmembrane region" description="Helical" evidence="10">
    <location>
        <begin position="315"/>
        <end position="337"/>
    </location>
</feature>
<evidence type="ECO:0000256" key="2">
    <source>
        <dbReference type="ARBA" id="ARBA00022448"/>
    </source>
</evidence>
<protein>
    <recommendedName>
        <fullName evidence="9">Multidrug-efflux transporter</fullName>
    </recommendedName>
</protein>
<dbReference type="InterPro" id="IPR050222">
    <property type="entry name" value="MATE_MdtK"/>
</dbReference>
<dbReference type="GO" id="GO:0006811">
    <property type="term" value="P:monoatomic ion transport"/>
    <property type="evidence" value="ECO:0007669"/>
    <property type="project" value="UniProtKB-KW"/>
</dbReference>
<dbReference type="OrthoDB" id="9780160at2"/>
<dbReference type="RefSeq" id="WP_090742850.1">
    <property type="nucleotide sequence ID" value="NZ_FMVT01000005.1"/>
</dbReference>
<keyword evidence="6 10" id="KW-1133">Transmembrane helix</keyword>
<dbReference type="PIRSF" id="PIRSF006603">
    <property type="entry name" value="DinF"/>
    <property type="match status" value="1"/>
</dbReference>
<evidence type="ECO:0000256" key="6">
    <source>
        <dbReference type="ARBA" id="ARBA00022989"/>
    </source>
</evidence>
<evidence type="ECO:0000313" key="12">
    <source>
        <dbReference type="Proteomes" id="UP000199502"/>
    </source>
</evidence>
<dbReference type="GO" id="GO:0015297">
    <property type="term" value="F:antiporter activity"/>
    <property type="evidence" value="ECO:0007669"/>
    <property type="project" value="UniProtKB-KW"/>
</dbReference>
<evidence type="ECO:0000256" key="10">
    <source>
        <dbReference type="SAM" id="Phobius"/>
    </source>
</evidence>
<feature type="transmembrane region" description="Helical" evidence="10">
    <location>
        <begin position="357"/>
        <end position="383"/>
    </location>
</feature>
<proteinExistence type="predicted"/>
<dbReference type="PANTHER" id="PTHR43298">
    <property type="entry name" value="MULTIDRUG RESISTANCE PROTEIN NORM-RELATED"/>
    <property type="match status" value="1"/>
</dbReference>
<evidence type="ECO:0000256" key="4">
    <source>
        <dbReference type="ARBA" id="ARBA00022475"/>
    </source>
</evidence>
<dbReference type="InterPro" id="IPR002528">
    <property type="entry name" value="MATE_fam"/>
</dbReference>
<feature type="transmembrane region" description="Helical" evidence="10">
    <location>
        <begin position="55"/>
        <end position="80"/>
    </location>
</feature>
<dbReference type="GO" id="GO:0042910">
    <property type="term" value="F:xenobiotic transmembrane transporter activity"/>
    <property type="evidence" value="ECO:0007669"/>
    <property type="project" value="InterPro"/>
</dbReference>
<keyword evidence="3" id="KW-0050">Antiport</keyword>
<keyword evidence="2" id="KW-0813">Transport</keyword>
<feature type="transmembrane region" description="Helical" evidence="10">
    <location>
        <begin position="194"/>
        <end position="218"/>
    </location>
</feature>
<organism evidence="11 12">
    <name type="scientific">Paracoccus tibetensis</name>
    <dbReference type="NCBI Taxonomy" id="336292"/>
    <lineage>
        <taxon>Bacteria</taxon>
        <taxon>Pseudomonadati</taxon>
        <taxon>Pseudomonadota</taxon>
        <taxon>Alphaproteobacteria</taxon>
        <taxon>Rhodobacterales</taxon>
        <taxon>Paracoccaceae</taxon>
        <taxon>Paracoccus</taxon>
    </lineage>
</organism>
<feature type="transmembrane region" description="Helical" evidence="10">
    <location>
        <begin position="160"/>
        <end position="182"/>
    </location>
</feature>
<dbReference type="Proteomes" id="UP000199502">
    <property type="component" value="Unassembled WGS sequence"/>
</dbReference>
<keyword evidence="5 10" id="KW-0812">Transmembrane</keyword>
<dbReference type="STRING" id="336292.SAMN05660710_01849"/>
<dbReference type="AlphaFoldDB" id="A0A1G5GN12"/>
<dbReference type="CDD" id="cd13131">
    <property type="entry name" value="MATE_NorM_like"/>
    <property type="match status" value="1"/>
</dbReference>
<evidence type="ECO:0000256" key="1">
    <source>
        <dbReference type="ARBA" id="ARBA00004429"/>
    </source>
</evidence>
<dbReference type="NCBIfam" id="TIGR00797">
    <property type="entry name" value="matE"/>
    <property type="match status" value="1"/>
</dbReference>
<dbReference type="InterPro" id="IPR048279">
    <property type="entry name" value="MdtK-like"/>
</dbReference>
<accession>A0A1G5GN12</accession>
<dbReference type="EMBL" id="FMVT01000005">
    <property type="protein sequence ID" value="SCY52945.1"/>
    <property type="molecule type" value="Genomic_DNA"/>
</dbReference>
<feature type="transmembrane region" description="Helical" evidence="10">
    <location>
        <begin position="272"/>
        <end position="294"/>
    </location>
</feature>
<keyword evidence="8 10" id="KW-0472">Membrane</keyword>
<comment type="subcellular location">
    <subcellularLocation>
        <location evidence="1">Cell inner membrane</location>
        <topology evidence="1">Multi-pass membrane protein</topology>
    </subcellularLocation>
</comment>
<name>A0A1G5GN12_9RHOB</name>
<feature type="transmembrane region" description="Helical" evidence="10">
    <location>
        <begin position="239"/>
        <end position="260"/>
    </location>
</feature>
<feature type="transmembrane region" description="Helical" evidence="10">
    <location>
        <begin position="395"/>
        <end position="415"/>
    </location>
</feature>
<dbReference type="GO" id="GO:0005886">
    <property type="term" value="C:plasma membrane"/>
    <property type="evidence" value="ECO:0007669"/>
    <property type="project" value="UniProtKB-SubCell"/>
</dbReference>
<evidence type="ECO:0000256" key="7">
    <source>
        <dbReference type="ARBA" id="ARBA00023065"/>
    </source>
</evidence>
<evidence type="ECO:0000256" key="5">
    <source>
        <dbReference type="ARBA" id="ARBA00022692"/>
    </source>
</evidence>
<evidence type="ECO:0000256" key="8">
    <source>
        <dbReference type="ARBA" id="ARBA00023136"/>
    </source>
</evidence>